<sequence length="97" mass="10968">MYGKQFSPEFLEQQTRDKTGPNNPVYGRSRTFLKWFPLILDPFPPLIHYGLMGGTTAIHCESMEVVVWGENLASNVGMGRFTQLVSSMFCQMGAYVL</sequence>
<dbReference type="EMBL" id="RBNJ01006964">
    <property type="protein sequence ID" value="RUS28214.1"/>
    <property type="molecule type" value="Genomic_DNA"/>
</dbReference>
<keyword evidence="2" id="KW-1185">Reference proteome</keyword>
<dbReference type="AlphaFoldDB" id="A0A433QEN6"/>
<comment type="caution">
    <text evidence="1">The sequence shown here is derived from an EMBL/GenBank/DDBJ whole genome shotgun (WGS) entry which is preliminary data.</text>
</comment>
<dbReference type="Proteomes" id="UP000274822">
    <property type="component" value="Unassembled WGS sequence"/>
</dbReference>
<protein>
    <submittedName>
        <fullName evidence="1">Uncharacterized protein</fullName>
    </submittedName>
</protein>
<reference evidence="1 2" key="1">
    <citation type="journal article" date="2018" name="New Phytol.">
        <title>Phylogenomics of Endogonaceae and evolution of mycorrhizas within Mucoromycota.</title>
        <authorList>
            <person name="Chang Y."/>
            <person name="Desiro A."/>
            <person name="Na H."/>
            <person name="Sandor L."/>
            <person name="Lipzen A."/>
            <person name="Clum A."/>
            <person name="Barry K."/>
            <person name="Grigoriev I.V."/>
            <person name="Martin F.M."/>
            <person name="Stajich J.E."/>
            <person name="Smith M.E."/>
            <person name="Bonito G."/>
            <person name="Spatafora J.W."/>
        </authorList>
    </citation>
    <scope>NUCLEOTIDE SEQUENCE [LARGE SCALE GENOMIC DNA]</scope>
    <source>
        <strain evidence="1 2">AD002</strain>
    </source>
</reference>
<accession>A0A433QEN6</accession>
<organism evidence="1 2">
    <name type="scientific">Jimgerdemannia flammicorona</name>
    <dbReference type="NCBI Taxonomy" id="994334"/>
    <lineage>
        <taxon>Eukaryota</taxon>
        <taxon>Fungi</taxon>
        <taxon>Fungi incertae sedis</taxon>
        <taxon>Mucoromycota</taxon>
        <taxon>Mucoromycotina</taxon>
        <taxon>Endogonomycetes</taxon>
        <taxon>Endogonales</taxon>
        <taxon>Endogonaceae</taxon>
        <taxon>Jimgerdemannia</taxon>
    </lineage>
</organism>
<evidence type="ECO:0000313" key="1">
    <source>
        <dbReference type="EMBL" id="RUS28214.1"/>
    </source>
</evidence>
<proteinExistence type="predicted"/>
<gene>
    <name evidence="1" type="ORF">BC938DRAFT_482149</name>
</gene>
<name>A0A433QEN6_9FUNG</name>
<evidence type="ECO:0000313" key="2">
    <source>
        <dbReference type="Proteomes" id="UP000274822"/>
    </source>
</evidence>